<proteinExistence type="inferred from homology"/>
<dbReference type="EMBL" id="KN882047">
    <property type="protein sequence ID" value="KIY45550.1"/>
    <property type="molecule type" value="Genomic_DNA"/>
</dbReference>
<dbReference type="PANTHER" id="PTHR48207">
    <property type="entry name" value="SUCCINATE--HYDROXYMETHYLGLUTARATE COA-TRANSFERASE"/>
    <property type="match status" value="1"/>
</dbReference>
<name>A0A0D7A487_9AGAR</name>
<dbReference type="Proteomes" id="UP000054144">
    <property type="component" value="Unassembled WGS sequence"/>
</dbReference>
<evidence type="ECO:0000256" key="1">
    <source>
        <dbReference type="ARBA" id="ARBA00008383"/>
    </source>
</evidence>
<gene>
    <name evidence="3" type="ORF">FISHEDRAFT_49046</name>
</gene>
<sequence length="450" mass="49284">MYARTSCRSLSIAAQSGFVRAAGRRWNHTPIANDGSYDPGIPPPLSHIRILDLTRVLAGPTATMLLADLGADVIKVEETTRGDGARSWYPPAAPLRDVLPKGTEHLPPESAYFLVANRNKRSITVNLKSPGGKEVIKRLVQRSDVLVENFISGKLAEMGLGYGDCKQWNEKLIYASISGYGQTGPFRKNAGYDVVIEGEAGLMHITGEPDRPPSKVGVAVTDIATGLYTHGAIMAALISRDKTGVGCWIDCNLFETQIAGLANVASSYLVGGQEGSRHGTSHPSIVPYQAFRCKDGYIMIGSGNDRQFQTLAEKVLLIPSLQTDPKFATNQARVENRAELIQIIEDALMREPRDVWLKRFEGKGIPHGPINNIAETFKHPQAIARQVTVDVEHPRIATPVRLVRPAVSYNGKKMPVRIPPPYLGQHTNEVLQELGFVQEEIVEMKNRGDI</sequence>
<dbReference type="InterPro" id="IPR050483">
    <property type="entry name" value="CoA-transferase_III_domain"/>
</dbReference>
<dbReference type="GO" id="GO:0047369">
    <property type="term" value="F:succinate-hydroxymethylglutarate CoA-transferase activity"/>
    <property type="evidence" value="ECO:0007669"/>
    <property type="project" value="TreeGrafter"/>
</dbReference>
<reference evidence="3 4" key="1">
    <citation type="journal article" date="2015" name="Fungal Genet. Biol.">
        <title>Evolution of novel wood decay mechanisms in Agaricales revealed by the genome sequences of Fistulina hepatica and Cylindrobasidium torrendii.</title>
        <authorList>
            <person name="Floudas D."/>
            <person name="Held B.W."/>
            <person name="Riley R."/>
            <person name="Nagy L.G."/>
            <person name="Koehler G."/>
            <person name="Ransdell A.S."/>
            <person name="Younus H."/>
            <person name="Chow J."/>
            <person name="Chiniquy J."/>
            <person name="Lipzen A."/>
            <person name="Tritt A."/>
            <person name="Sun H."/>
            <person name="Haridas S."/>
            <person name="LaButti K."/>
            <person name="Ohm R.A."/>
            <person name="Kues U."/>
            <person name="Blanchette R.A."/>
            <person name="Grigoriev I.V."/>
            <person name="Minto R.E."/>
            <person name="Hibbett D.S."/>
        </authorList>
    </citation>
    <scope>NUCLEOTIDE SEQUENCE [LARGE SCALE GENOMIC DNA]</scope>
    <source>
        <strain evidence="3 4">ATCC 64428</strain>
    </source>
</reference>
<evidence type="ECO:0000313" key="3">
    <source>
        <dbReference type="EMBL" id="KIY45550.1"/>
    </source>
</evidence>
<dbReference type="InterPro" id="IPR044855">
    <property type="entry name" value="CoA-Trfase_III_dom3_sf"/>
</dbReference>
<dbReference type="PANTHER" id="PTHR48207:SF3">
    <property type="entry name" value="SUCCINATE--HYDROXYMETHYLGLUTARATE COA-TRANSFERASE"/>
    <property type="match status" value="1"/>
</dbReference>
<dbReference type="GO" id="GO:0005739">
    <property type="term" value="C:mitochondrion"/>
    <property type="evidence" value="ECO:0007669"/>
    <property type="project" value="TreeGrafter"/>
</dbReference>
<dbReference type="Gene3D" id="3.40.50.10540">
    <property type="entry name" value="Crotonobetainyl-coa:carnitine coa-transferase, domain 1"/>
    <property type="match status" value="1"/>
</dbReference>
<keyword evidence="4" id="KW-1185">Reference proteome</keyword>
<dbReference type="OrthoDB" id="5863171at2759"/>
<dbReference type="InterPro" id="IPR003673">
    <property type="entry name" value="CoA-Trfase_fam_III"/>
</dbReference>
<dbReference type="AlphaFoldDB" id="A0A0D7A487"/>
<organism evidence="3 4">
    <name type="scientific">Fistulina hepatica ATCC 64428</name>
    <dbReference type="NCBI Taxonomy" id="1128425"/>
    <lineage>
        <taxon>Eukaryota</taxon>
        <taxon>Fungi</taxon>
        <taxon>Dikarya</taxon>
        <taxon>Basidiomycota</taxon>
        <taxon>Agaricomycotina</taxon>
        <taxon>Agaricomycetes</taxon>
        <taxon>Agaricomycetidae</taxon>
        <taxon>Agaricales</taxon>
        <taxon>Fistulinaceae</taxon>
        <taxon>Fistulina</taxon>
    </lineage>
</organism>
<protein>
    <submittedName>
        <fullName evidence="3">CAIB/BAIF family enzyme</fullName>
    </submittedName>
</protein>
<comment type="similarity">
    <text evidence="1">Belongs to the CoA-transferase III family.</text>
</comment>
<dbReference type="InterPro" id="IPR023606">
    <property type="entry name" value="CoA-Trfase_III_dom_1_sf"/>
</dbReference>
<dbReference type="Gene3D" id="3.30.1540.10">
    <property type="entry name" value="formyl-coa transferase, domain 3"/>
    <property type="match status" value="1"/>
</dbReference>
<accession>A0A0D7A487</accession>
<keyword evidence="2" id="KW-0808">Transferase</keyword>
<evidence type="ECO:0000256" key="2">
    <source>
        <dbReference type="ARBA" id="ARBA00022679"/>
    </source>
</evidence>
<dbReference type="Pfam" id="PF02515">
    <property type="entry name" value="CoA_transf_3"/>
    <property type="match status" value="1"/>
</dbReference>
<dbReference type="SUPFAM" id="SSF89796">
    <property type="entry name" value="CoA-transferase family III (CaiB/BaiF)"/>
    <property type="match status" value="1"/>
</dbReference>
<evidence type="ECO:0000313" key="4">
    <source>
        <dbReference type="Proteomes" id="UP000054144"/>
    </source>
</evidence>